<evidence type="ECO:0000256" key="2">
    <source>
        <dbReference type="SAM" id="Phobius"/>
    </source>
</evidence>
<organism evidence="3 4">
    <name type="scientific">Cutaneotrichosporon cavernicola</name>
    <dbReference type="NCBI Taxonomy" id="279322"/>
    <lineage>
        <taxon>Eukaryota</taxon>
        <taxon>Fungi</taxon>
        <taxon>Dikarya</taxon>
        <taxon>Basidiomycota</taxon>
        <taxon>Agaricomycotina</taxon>
        <taxon>Tremellomycetes</taxon>
        <taxon>Trichosporonales</taxon>
        <taxon>Trichosporonaceae</taxon>
        <taxon>Cutaneotrichosporon</taxon>
    </lineage>
</organism>
<sequence>MPFRDVFRPRRTSNTSPAATSSTPAYARVHRPTPAPPPAYGDPPPYARSELGSKHEPQQSDFAAGLVSGVIGTLVLLWLLGWLGREGECAALKAGLGEIYTRLGEVRGTLAHELGQAQEVVGDVLRRDALK</sequence>
<keyword evidence="2" id="KW-0472">Membrane</keyword>
<keyword evidence="4" id="KW-1185">Reference proteome</keyword>
<dbReference type="KEGG" id="ccac:CcaHIS019_0703410"/>
<dbReference type="AlphaFoldDB" id="A0AA48LA79"/>
<evidence type="ECO:0000313" key="3">
    <source>
        <dbReference type="EMBL" id="BEI94760.1"/>
    </source>
</evidence>
<keyword evidence="2" id="KW-1133">Transmembrane helix</keyword>
<feature type="region of interest" description="Disordered" evidence="1">
    <location>
        <begin position="1"/>
        <end position="58"/>
    </location>
</feature>
<feature type="compositionally biased region" description="Pro residues" evidence="1">
    <location>
        <begin position="33"/>
        <end position="46"/>
    </location>
</feature>
<dbReference type="Proteomes" id="UP001233271">
    <property type="component" value="Chromosome 7b"/>
</dbReference>
<feature type="transmembrane region" description="Helical" evidence="2">
    <location>
        <begin position="62"/>
        <end position="83"/>
    </location>
</feature>
<keyword evidence="2" id="KW-0812">Transmembrane</keyword>
<protein>
    <submittedName>
        <fullName evidence="3">Uncharacterized protein</fullName>
    </submittedName>
</protein>
<evidence type="ECO:0000256" key="1">
    <source>
        <dbReference type="SAM" id="MobiDB-lite"/>
    </source>
</evidence>
<dbReference type="RefSeq" id="XP_060460025.1">
    <property type="nucleotide sequence ID" value="XM_060603763.1"/>
</dbReference>
<reference evidence="3" key="1">
    <citation type="journal article" date="2023" name="BMC Genomics">
        <title>Chromosome-level genome assemblies of Cutaneotrichosporon spp. (Trichosporonales, Basidiomycota) reveal imbalanced evolution between nucleotide sequences and chromosome synteny.</title>
        <authorList>
            <person name="Kobayashi Y."/>
            <person name="Kayamori A."/>
            <person name="Aoki K."/>
            <person name="Shiwa Y."/>
            <person name="Matsutani M."/>
            <person name="Fujita N."/>
            <person name="Sugita T."/>
            <person name="Iwasaki W."/>
            <person name="Tanaka N."/>
            <person name="Takashima M."/>
        </authorList>
    </citation>
    <scope>NUCLEOTIDE SEQUENCE</scope>
    <source>
        <strain evidence="3">HIS019</strain>
    </source>
</reference>
<dbReference type="EMBL" id="AP028219">
    <property type="protein sequence ID" value="BEI94760.1"/>
    <property type="molecule type" value="Genomic_DNA"/>
</dbReference>
<evidence type="ECO:0000313" key="4">
    <source>
        <dbReference type="Proteomes" id="UP001233271"/>
    </source>
</evidence>
<accession>A0AA48LA79</accession>
<gene>
    <name evidence="3" type="ORF">CcaverHIS019_0703410</name>
</gene>
<feature type="compositionally biased region" description="Low complexity" evidence="1">
    <location>
        <begin position="12"/>
        <end position="27"/>
    </location>
</feature>
<name>A0AA48LA79_9TREE</name>
<proteinExistence type="predicted"/>
<dbReference type="GeneID" id="85498630"/>